<feature type="transmembrane region" description="Helical" evidence="7">
    <location>
        <begin position="464"/>
        <end position="488"/>
    </location>
</feature>
<protein>
    <submittedName>
        <fullName evidence="8">Major facilitator superfamily, MFS transporter superfamily</fullName>
    </submittedName>
</protein>
<dbReference type="Gene3D" id="1.20.1250.20">
    <property type="entry name" value="MFS general substrate transporter like domains"/>
    <property type="match status" value="1"/>
</dbReference>
<dbReference type="InterPro" id="IPR011701">
    <property type="entry name" value="MFS"/>
</dbReference>
<keyword evidence="5 7" id="KW-0472">Membrane</keyword>
<feature type="transmembrane region" description="Helical" evidence="7">
    <location>
        <begin position="204"/>
        <end position="224"/>
    </location>
</feature>
<keyword evidence="9" id="KW-1185">Reference proteome</keyword>
<evidence type="ECO:0000256" key="4">
    <source>
        <dbReference type="ARBA" id="ARBA00022989"/>
    </source>
</evidence>
<evidence type="ECO:0000256" key="5">
    <source>
        <dbReference type="ARBA" id="ARBA00023136"/>
    </source>
</evidence>
<feature type="transmembrane region" description="Helical" evidence="7">
    <location>
        <begin position="308"/>
        <end position="336"/>
    </location>
</feature>
<feature type="transmembrane region" description="Helical" evidence="7">
    <location>
        <begin position="348"/>
        <end position="366"/>
    </location>
</feature>
<keyword evidence="3 7" id="KW-0812">Transmembrane</keyword>
<evidence type="ECO:0000256" key="6">
    <source>
        <dbReference type="SAM" id="MobiDB-lite"/>
    </source>
</evidence>
<evidence type="ECO:0000313" key="9">
    <source>
        <dbReference type="Proteomes" id="UP001322277"/>
    </source>
</evidence>
<dbReference type="GO" id="GO:0022857">
    <property type="term" value="F:transmembrane transporter activity"/>
    <property type="evidence" value="ECO:0007669"/>
    <property type="project" value="InterPro"/>
</dbReference>
<dbReference type="Pfam" id="PF07690">
    <property type="entry name" value="MFS_1"/>
    <property type="match status" value="1"/>
</dbReference>
<keyword evidence="2" id="KW-0813">Transport</keyword>
<evidence type="ECO:0000256" key="3">
    <source>
        <dbReference type="ARBA" id="ARBA00022692"/>
    </source>
</evidence>
<dbReference type="Proteomes" id="UP001322277">
    <property type="component" value="Chromosome 2"/>
</dbReference>
<keyword evidence="4 7" id="KW-1133">Transmembrane helix</keyword>
<feature type="transmembrane region" description="Helical" evidence="7">
    <location>
        <begin position="145"/>
        <end position="166"/>
    </location>
</feature>
<dbReference type="KEGG" id="cdet:87938766"/>
<dbReference type="GO" id="GO:0016020">
    <property type="term" value="C:membrane"/>
    <property type="evidence" value="ECO:0007669"/>
    <property type="project" value="UniProtKB-SubCell"/>
</dbReference>
<proteinExistence type="predicted"/>
<dbReference type="RefSeq" id="XP_062774473.1">
    <property type="nucleotide sequence ID" value="XM_062918422.1"/>
</dbReference>
<evidence type="ECO:0000313" key="8">
    <source>
        <dbReference type="EMBL" id="WQF77249.1"/>
    </source>
</evidence>
<evidence type="ECO:0000256" key="7">
    <source>
        <dbReference type="SAM" id="Phobius"/>
    </source>
</evidence>
<dbReference type="PANTHER" id="PTHR43791:SF7">
    <property type="entry name" value="MAJOR FACILITATOR SUPERFAMILY (MFS) PROFILE DOMAIN-CONTAINING PROTEIN"/>
    <property type="match status" value="1"/>
</dbReference>
<dbReference type="AlphaFoldDB" id="A0AAX4I211"/>
<dbReference type="SUPFAM" id="SSF103473">
    <property type="entry name" value="MFS general substrate transporter"/>
    <property type="match status" value="1"/>
</dbReference>
<organism evidence="8 9">
    <name type="scientific">Colletotrichum destructivum</name>
    <dbReference type="NCBI Taxonomy" id="34406"/>
    <lineage>
        <taxon>Eukaryota</taxon>
        <taxon>Fungi</taxon>
        <taxon>Dikarya</taxon>
        <taxon>Ascomycota</taxon>
        <taxon>Pezizomycotina</taxon>
        <taxon>Sordariomycetes</taxon>
        <taxon>Hypocreomycetidae</taxon>
        <taxon>Glomerellales</taxon>
        <taxon>Glomerellaceae</taxon>
        <taxon>Colletotrichum</taxon>
        <taxon>Colletotrichum destructivum species complex</taxon>
    </lineage>
</organism>
<feature type="compositionally biased region" description="Basic and acidic residues" evidence="6">
    <location>
        <begin position="14"/>
        <end position="28"/>
    </location>
</feature>
<feature type="transmembrane region" description="Helical" evidence="7">
    <location>
        <begin position="404"/>
        <end position="424"/>
    </location>
</feature>
<gene>
    <name evidence="8" type="ORF">CDEST_02263</name>
</gene>
<dbReference type="GeneID" id="87938766"/>
<feature type="transmembrane region" description="Helical" evidence="7">
    <location>
        <begin position="373"/>
        <end position="392"/>
    </location>
</feature>
<sequence length="534" mass="61222">MASPDAAPLSMTRPESKDDSKDDEKDLGIEPVTTTEMGHSDEYTEEDYKKLTRKIDRYLIPTMSAWSARRITRIHANANSRFFMYGIQQTDKTSISIQALFGMNTELGLHGQQYQWLTTIFYITYLVGEFPSTWLLQRYNLGRVLTAYMVGWSICLLCISACNNWTQLMALRALQGFFECNISPGFLLITGAWYRTSEHAQRSLFWQSSQGFFTITCNLILYGIARHAVAKGDIAAWRTISLFLGGLTLVGSIFCYFVLGMPQNVPWLTETEKRMAIARVSQNQIGEETANKAWNWDHVRECFKDPQVYFGFFNTFLACIPNGGITTFSSLLYVTFGFDTWQSMLWGLPRNAIYVIVFILVAWYLRKFQNQRMFIMIISCILPFVGMLVMSLMPNTPEHKWLKWGMFDITVVFSLSLFLGWSLITSNIAGTTKRTVVSSMTLIAYCGGNMVGAQVFQTKDAPRYVGGTIACSACFGLQILVIICWRLWYMRENRRRDRALAESDICEEEQKRLGSEMGRRDTTDLKNPYFRYAM</sequence>
<evidence type="ECO:0000256" key="2">
    <source>
        <dbReference type="ARBA" id="ARBA00022448"/>
    </source>
</evidence>
<feature type="transmembrane region" description="Helical" evidence="7">
    <location>
        <begin position="436"/>
        <end position="458"/>
    </location>
</feature>
<name>A0AAX4I211_9PEZI</name>
<evidence type="ECO:0000256" key="1">
    <source>
        <dbReference type="ARBA" id="ARBA00004141"/>
    </source>
</evidence>
<comment type="subcellular location">
    <subcellularLocation>
        <location evidence="1">Membrane</location>
        <topology evidence="1">Multi-pass membrane protein</topology>
    </subcellularLocation>
</comment>
<accession>A0AAX4I211</accession>
<feature type="transmembrane region" description="Helical" evidence="7">
    <location>
        <begin position="236"/>
        <end position="259"/>
    </location>
</feature>
<feature type="region of interest" description="Disordered" evidence="6">
    <location>
        <begin position="1"/>
        <end position="42"/>
    </location>
</feature>
<dbReference type="EMBL" id="CP137306">
    <property type="protein sequence ID" value="WQF77249.1"/>
    <property type="molecule type" value="Genomic_DNA"/>
</dbReference>
<dbReference type="InterPro" id="IPR036259">
    <property type="entry name" value="MFS_trans_sf"/>
</dbReference>
<reference evidence="9" key="1">
    <citation type="journal article" date="2023" name="bioRxiv">
        <title>Complete genome of the Medicago anthracnose fungus, Colletotrichum destructivum, reveals a mini-chromosome-like region within a core chromosome.</title>
        <authorList>
            <person name="Lapalu N."/>
            <person name="Simon A."/>
            <person name="Lu A."/>
            <person name="Plaumann P.-L."/>
            <person name="Amselem J."/>
            <person name="Pigne S."/>
            <person name="Auger A."/>
            <person name="Koch C."/>
            <person name="Dallery J.-F."/>
            <person name="O'Connell R.J."/>
        </authorList>
    </citation>
    <scope>NUCLEOTIDE SEQUENCE [LARGE SCALE GENOMIC DNA]</scope>
    <source>
        <strain evidence="9">CBS 520.97</strain>
    </source>
</reference>
<dbReference type="PANTHER" id="PTHR43791">
    <property type="entry name" value="PERMEASE-RELATED"/>
    <property type="match status" value="1"/>
</dbReference>